<protein>
    <submittedName>
        <fullName evidence="1">Uncharacterized protein</fullName>
    </submittedName>
</protein>
<gene>
    <name evidence="1" type="ORF">ACGFZB_25135</name>
</gene>
<evidence type="ECO:0000313" key="2">
    <source>
        <dbReference type="Proteomes" id="UP001604267"/>
    </source>
</evidence>
<dbReference type="RefSeq" id="WP_392819627.1">
    <property type="nucleotide sequence ID" value="NZ_JBICYV010000012.1"/>
</dbReference>
<name>A0ABW7BC94_9ACTN</name>
<dbReference type="EMBL" id="JBICYV010000012">
    <property type="protein sequence ID" value="MFG3013673.1"/>
    <property type="molecule type" value="Genomic_DNA"/>
</dbReference>
<organism evidence="1 2">
    <name type="scientific">Streptomyces cinerochromogenes</name>
    <dbReference type="NCBI Taxonomy" id="66422"/>
    <lineage>
        <taxon>Bacteria</taxon>
        <taxon>Bacillati</taxon>
        <taxon>Actinomycetota</taxon>
        <taxon>Actinomycetes</taxon>
        <taxon>Kitasatosporales</taxon>
        <taxon>Streptomycetaceae</taxon>
        <taxon>Streptomyces</taxon>
    </lineage>
</organism>
<reference evidence="1 2" key="1">
    <citation type="submission" date="2024-10" db="EMBL/GenBank/DDBJ databases">
        <title>The Natural Products Discovery Center: Release of the First 8490 Sequenced Strains for Exploring Actinobacteria Biosynthetic Diversity.</title>
        <authorList>
            <person name="Kalkreuter E."/>
            <person name="Kautsar S.A."/>
            <person name="Yang D."/>
            <person name="Bader C.D."/>
            <person name="Teijaro C.N."/>
            <person name="Fluegel L."/>
            <person name="Davis C.M."/>
            <person name="Simpson J.R."/>
            <person name="Lauterbach L."/>
            <person name="Steele A.D."/>
            <person name="Gui C."/>
            <person name="Meng S."/>
            <person name="Li G."/>
            <person name="Viehrig K."/>
            <person name="Ye F."/>
            <person name="Su P."/>
            <person name="Kiefer A.F."/>
            <person name="Nichols A."/>
            <person name="Cepeda A.J."/>
            <person name="Yan W."/>
            <person name="Fan B."/>
            <person name="Jiang Y."/>
            <person name="Adhikari A."/>
            <person name="Zheng C.-J."/>
            <person name="Schuster L."/>
            <person name="Cowan T.M."/>
            <person name="Smanski M.J."/>
            <person name="Chevrette M.G."/>
            <person name="De Carvalho L.P.S."/>
            <person name="Shen B."/>
        </authorList>
    </citation>
    <scope>NUCLEOTIDE SEQUENCE [LARGE SCALE GENOMIC DNA]</scope>
    <source>
        <strain evidence="1 2">NPDC048320</strain>
    </source>
</reference>
<evidence type="ECO:0000313" key="1">
    <source>
        <dbReference type="EMBL" id="MFG3013673.1"/>
    </source>
</evidence>
<sequence>MAPRICGRGWIGAAGPAPLRPAFTVDHAAELYALTPDRPSPAAALLRWGAADPVLLPAQGSDRLLAALCE</sequence>
<proteinExistence type="predicted"/>
<keyword evidence="2" id="KW-1185">Reference proteome</keyword>
<comment type="caution">
    <text evidence="1">The sequence shown here is derived from an EMBL/GenBank/DDBJ whole genome shotgun (WGS) entry which is preliminary data.</text>
</comment>
<dbReference type="Proteomes" id="UP001604267">
    <property type="component" value="Unassembled WGS sequence"/>
</dbReference>
<accession>A0ABW7BC94</accession>